<keyword evidence="5 11" id="KW-0067">ATP-binding</keyword>
<dbReference type="PROSITE" id="PS50929">
    <property type="entry name" value="ABC_TM1F"/>
    <property type="match status" value="1"/>
</dbReference>
<evidence type="ECO:0000256" key="7">
    <source>
        <dbReference type="ARBA" id="ARBA00023136"/>
    </source>
</evidence>
<evidence type="ECO:0000256" key="2">
    <source>
        <dbReference type="ARBA" id="ARBA00005417"/>
    </source>
</evidence>
<keyword evidence="12" id="KW-1185">Reference proteome</keyword>
<dbReference type="InterPro" id="IPR017871">
    <property type="entry name" value="ABC_transporter-like_CS"/>
</dbReference>
<evidence type="ECO:0000256" key="4">
    <source>
        <dbReference type="ARBA" id="ARBA00022741"/>
    </source>
</evidence>
<keyword evidence="4" id="KW-0547">Nucleotide-binding</keyword>
<name>A0ABY7YND0_9HYPH</name>
<dbReference type="GO" id="GO:0005524">
    <property type="term" value="F:ATP binding"/>
    <property type="evidence" value="ECO:0007669"/>
    <property type="project" value="UniProtKB-KW"/>
</dbReference>
<evidence type="ECO:0000259" key="9">
    <source>
        <dbReference type="PROSITE" id="PS50893"/>
    </source>
</evidence>
<keyword evidence="3 8" id="KW-0812">Transmembrane</keyword>
<feature type="transmembrane region" description="Helical" evidence="8">
    <location>
        <begin position="286"/>
        <end position="306"/>
    </location>
</feature>
<dbReference type="EMBL" id="CP118246">
    <property type="protein sequence ID" value="WDR02834.1"/>
    <property type="molecule type" value="Genomic_DNA"/>
</dbReference>
<dbReference type="InterPro" id="IPR039421">
    <property type="entry name" value="Type_1_exporter"/>
</dbReference>
<dbReference type="InterPro" id="IPR011527">
    <property type="entry name" value="ABC1_TM_dom"/>
</dbReference>
<feature type="transmembrane region" description="Helical" evidence="8">
    <location>
        <begin position="139"/>
        <end position="158"/>
    </location>
</feature>
<proteinExistence type="inferred from homology"/>
<dbReference type="Gene3D" id="1.20.1560.10">
    <property type="entry name" value="ABC transporter type 1, transmembrane domain"/>
    <property type="match status" value="1"/>
</dbReference>
<organism evidence="11 12">
    <name type="scientific">Devosia algicola</name>
    <dbReference type="NCBI Taxonomy" id="3026418"/>
    <lineage>
        <taxon>Bacteria</taxon>
        <taxon>Pseudomonadati</taxon>
        <taxon>Pseudomonadota</taxon>
        <taxon>Alphaproteobacteria</taxon>
        <taxon>Hyphomicrobiales</taxon>
        <taxon>Devosiaceae</taxon>
        <taxon>Devosia</taxon>
    </lineage>
</organism>
<feature type="transmembrane region" description="Helical" evidence="8">
    <location>
        <begin position="241"/>
        <end position="266"/>
    </location>
</feature>
<evidence type="ECO:0000256" key="5">
    <source>
        <dbReference type="ARBA" id="ARBA00022840"/>
    </source>
</evidence>
<dbReference type="SUPFAM" id="SSF90123">
    <property type="entry name" value="ABC transporter transmembrane region"/>
    <property type="match status" value="1"/>
</dbReference>
<dbReference type="Pfam" id="PF00664">
    <property type="entry name" value="ABC_membrane"/>
    <property type="match status" value="1"/>
</dbReference>
<feature type="domain" description="ABC transmembrane type-1" evidence="10">
    <location>
        <begin position="28"/>
        <end position="307"/>
    </location>
</feature>
<dbReference type="SUPFAM" id="SSF52540">
    <property type="entry name" value="P-loop containing nucleoside triphosphate hydrolases"/>
    <property type="match status" value="1"/>
</dbReference>
<gene>
    <name evidence="11" type="ORF">PSQ19_00960</name>
</gene>
<accession>A0ABY7YND0</accession>
<dbReference type="SMART" id="SM00382">
    <property type="entry name" value="AAA"/>
    <property type="match status" value="1"/>
</dbReference>
<dbReference type="InterPro" id="IPR036640">
    <property type="entry name" value="ABC1_TM_sf"/>
</dbReference>
<keyword evidence="6 8" id="KW-1133">Transmembrane helix</keyword>
<protein>
    <submittedName>
        <fullName evidence="11">ABC transporter ATP-binding protein</fullName>
    </submittedName>
</protein>
<dbReference type="PROSITE" id="PS00211">
    <property type="entry name" value="ABC_TRANSPORTER_1"/>
    <property type="match status" value="1"/>
</dbReference>
<comment type="subcellular location">
    <subcellularLocation>
        <location evidence="1">Cell membrane</location>
        <topology evidence="1">Multi-pass membrane protein</topology>
    </subcellularLocation>
</comment>
<dbReference type="InterPro" id="IPR027417">
    <property type="entry name" value="P-loop_NTPase"/>
</dbReference>
<dbReference type="PROSITE" id="PS50893">
    <property type="entry name" value="ABC_TRANSPORTER_2"/>
    <property type="match status" value="1"/>
</dbReference>
<evidence type="ECO:0000256" key="3">
    <source>
        <dbReference type="ARBA" id="ARBA00022692"/>
    </source>
</evidence>
<comment type="similarity">
    <text evidence="2">Belongs to the ABC transporter superfamily.</text>
</comment>
<feature type="domain" description="ABC transporter" evidence="9">
    <location>
        <begin position="338"/>
        <end position="570"/>
    </location>
</feature>
<dbReference type="PANTHER" id="PTHR43394">
    <property type="entry name" value="ATP-DEPENDENT PERMEASE MDL1, MITOCHONDRIAL"/>
    <property type="match status" value="1"/>
</dbReference>
<dbReference type="InterPro" id="IPR003439">
    <property type="entry name" value="ABC_transporter-like_ATP-bd"/>
</dbReference>
<evidence type="ECO:0000259" key="10">
    <source>
        <dbReference type="PROSITE" id="PS50929"/>
    </source>
</evidence>
<dbReference type="RefSeq" id="WP_282219236.1">
    <property type="nucleotide sequence ID" value="NZ_CP118246.1"/>
</dbReference>
<dbReference type="CDD" id="cd18548">
    <property type="entry name" value="ABC_6TM_Tm287_like"/>
    <property type="match status" value="1"/>
</dbReference>
<evidence type="ECO:0000256" key="6">
    <source>
        <dbReference type="ARBA" id="ARBA00022989"/>
    </source>
</evidence>
<dbReference type="Pfam" id="PF00005">
    <property type="entry name" value="ABC_tran"/>
    <property type="match status" value="1"/>
</dbReference>
<evidence type="ECO:0000256" key="1">
    <source>
        <dbReference type="ARBA" id="ARBA00004651"/>
    </source>
</evidence>
<reference evidence="11 12" key="1">
    <citation type="submission" date="2023-02" db="EMBL/GenBank/DDBJ databases">
        <title>Devosia algicola sp. nov., isolated from the phycosphere of marine algae.</title>
        <authorList>
            <person name="Kim J.M."/>
            <person name="Lee J.K."/>
            <person name="Choi B.J."/>
            <person name="Bayburt H."/>
            <person name="Jeon C.O."/>
        </authorList>
    </citation>
    <scope>NUCLEOTIDE SEQUENCE [LARGE SCALE GENOMIC DNA]</scope>
    <source>
        <strain evidence="11 12">G20-9</strain>
    </source>
</reference>
<sequence>MPSSNSVRTRPNSGKLLSLLTPYWRWIALLVGLTIASNALNLVGPQLISRAIDSGGTDYSLLTLTEQFLGLAAGVFVLTYGQSIVQTFAAEKVARDLRAKLIATISGQDFAYVQKVTAARLLTNLTSDVDAVKSFVSQAISSIVSSLFLILGASILLILIDWQLALIVLMVVPIIGFSFFFVLSRVRPLFRSGQEALDWLNKVINESILGSSLIRLINSQALEYDKFIAANGESKAIGLRIVGMFSALIPIIIFMTNLATLAIVAFGGHLVISGTMSLGDFTAFNSYLGILIFPILIIGFMSNVVAQASASYERIGTVLASPPPEPWGARDKALRGDIEVSALTVRYGDKLALDNVSFSVPAGTRTAVIGPTAAGKTQLLYAMSGLIAPESGHVRYDGHTITDYDRQALHQQVGLVFQDSVTFALSLRENIAFSNTVDDSSIDLAVRTAELQDFVASLPGGLDTIISERGTSLSGGQKQRIMLARALALNPKVLLLDDFTARVDTRTERKILANVAANYPGLTLVSVTQKIGPIEDYDQVVVLMEGAALAVGTHAELIHTSPEYVQIHNSQQSTDDYALQA</sequence>
<dbReference type="InterPro" id="IPR003593">
    <property type="entry name" value="AAA+_ATPase"/>
</dbReference>
<dbReference type="PANTHER" id="PTHR43394:SF1">
    <property type="entry name" value="ATP-BINDING CASSETTE SUB-FAMILY B MEMBER 10, MITOCHONDRIAL"/>
    <property type="match status" value="1"/>
</dbReference>
<dbReference type="Proteomes" id="UP001220530">
    <property type="component" value="Chromosome"/>
</dbReference>
<feature type="transmembrane region" description="Helical" evidence="8">
    <location>
        <begin position="23"/>
        <end position="43"/>
    </location>
</feature>
<dbReference type="Gene3D" id="3.40.50.300">
    <property type="entry name" value="P-loop containing nucleotide triphosphate hydrolases"/>
    <property type="match status" value="1"/>
</dbReference>
<evidence type="ECO:0000313" key="11">
    <source>
        <dbReference type="EMBL" id="WDR02834.1"/>
    </source>
</evidence>
<keyword evidence="7 8" id="KW-0472">Membrane</keyword>
<evidence type="ECO:0000256" key="8">
    <source>
        <dbReference type="SAM" id="Phobius"/>
    </source>
</evidence>
<evidence type="ECO:0000313" key="12">
    <source>
        <dbReference type="Proteomes" id="UP001220530"/>
    </source>
</evidence>
<feature type="transmembrane region" description="Helical" evidence="8">
    <location>
        <begin position="164"/>
        <end position="183"/>
    </location>
</feature>